<dbReference type="EMBL" id="MBFU01000053">
    <property type="protein sequence ID" value="PWA02822.1"/>
    <property type="molecule type" value="Genomic_DNA"/>
</dbReference>
<keyword evidence="4" id="KW-1185">Reference proteome</keyword>
<evidence type="ECO:0000256" key="1">
    <source>
        <dbReference type="SAM" id="MobiDB-lite"/>
    </source>
</evidence>
<dbReference type="PANTHER" id="PTHR11200">
    <property type="entry name" value="INOSITOL 5-PHOSPHATASE"/>
    <property type="match status" value="1"/>
</dbReference>
<proteinExistence type="predicted"/>
<dbReference type="GO" id="GO:0004439">
    <property type="term" value="F:phosphatidylinositol-4,5-bisphosphate 5-phosphatase activity"/>
    <property type="evidence" value="ECO:0007669"/>
    <property type="project" value="TreeGrafter"/>
</dbReference>
<feature type="domain" description="Inositol polyphosphate-related phosphatase" evidence="2">
    <location>
        <begin position="834"/>
        <end position="1273"/>
    </location>
</feature>
<name>A0A2U1JCI9_SMIAN</name>
<dbReference type="Proteomes" id="UP000245591">
    <property type="component" value="Unassembled WGS sequence"/>
</dbReference>
<dbReference type="SUPFAM" id="SSF50998">
    <property type="entry name" value="Quinoprotein alcohol dehydrogenase-like"/>
    <property type="match status" value="1"/>
</dbReference>
<dbReference type="InterPro" id="IPR018618">
    <property type="entry name" value="GID4/10-like"/>
</dbReference>
<gene>
    <name evidence="3" type="ORF">BB558_001030</name>
</gene>
<evidence type="ECO:0000313" key="4">
    <source>
        <dbReference type="Proteomes" id="UP000245591"/>
    </source>
</evidence>
<evidence type="ECO:0000259" key="2">
    <source>
        <dbReference type="SMART" id="SM00128"/>
    </source>
</evidence>
<dbReference type="InterPro" id="IPR000300">
    <property type="entry name" value="IPPc"/>
</dbReference>
<comment type="caution">
    <text evidence="3">The sequence shown here is derived from an EMBL/GenBank/DDBJ whole genome shotgun (WGS) entry which is preliminary data.</text>
</comment>
<dbReference type="PANTHER" id="PTHR11200:SF240">
    <property type="entry name" value="INOSITOL POLYPHOSPHATE 5-PHOSPHATASE C9G1.10C-RELATED"/>
    <property type="match status" value="1"/>
</dbReference>
<dbReference type="InterPro" id="IPR011047">
    <property type="entry name" value="Quinoprotein_ADH-like_sf"/>
</dbReference>
<organism evidence="3 4">
    <name type="scientific">Smittium angustum</name>
    <dbReference type="NCBI Taxonomy" id="133377"/>
    <lineage>
        <taxon>Eukaryota</taxon>
        <taxon>Fungi</taxon>
        <taxon>Fungi incertae sedis</taxon>
        <taxon>Zoopagomycota</taxon>
        <taxon>Kickxellomycotina</taxon>
        <taxon>Harpellomycetes</taxon>
        <taxon>Harpellales</taxon>
        <taxon>Legeriomycetaceae</taxon>
        <taxon>Smittium</taxon>
    </lineage>
</organism>
<dbReference type="Pfam" id="PF22669">
    <property type="entry name" value="Exo_endo_phos2"/>
    <property type="match status" value="2"/>
</dbReference>
<sequence>MPATSTELLTAPQNVTPSDTILTEDENNKINHHPHPSHRFENAGLVLEKFLYRYVRNGKKYVQKSVHPDSNSLENNSLLKNIHKFNIGIGLNQRVGNNHGYHFGTTAKSPKNLLTTEKILMYQIPREIPASYDSLYSGSTFSGLQSNYLKNYNVSVDLKYVDFSRGILNGYFTIEGLTEPDSLLTTFFEADIIGLEGNTFITQKWGVDLQTDLIHWSLFEEFKDYKDLFLKKNAEYNFLDNDVVFMRWKELFLVPDHKINQIPGASFAGFYYMCYNPKNPSIVGYYFHQDSEKFQRILLNHTSKNSFISKEGYSSPHLANSNQQTSLKDSNETRINRSYPGMMNKYRRESIRVTKDPIQELERETSNLNINPKIENFSIFDFIVANYSLANKKPPILGPSPIYKAKADVFLKSQPGTSAPEPLDDDFNGDNVTIGASPEKMVDAKAFCVGGNFISFAQKKVVKSYTIENGDIAGIHKIYDVFKENEASKALAEDTKRGITSIATLQLSQYPNDQGRYVTIGCISGKMWLVDVTTVGKTYEFGENYASAGPIVRMISGNVGEIWSFRASGRVDLWKFGLRENIDAGKIINNVVVSPFQKPVDPTISVYLGNSLIQKISSSHKLKLEIVNSTEIWASVREYVYVYDTKKGNFEKNHRQIQEAELKYTLDLGFSGCEILCIQVGSTVGNSDGRDNILWAGLDNGTIVGWSTVTKRKMYAIDVSKKLLRKEKESVAITALGSVSCSALWVGMSSGYILVLDISKIDKGICNVIKKWNTDQSPVTDIIVDRWSLLTTRKCIQVISIHENDSVHFWDGMLAYDWVYNRLMQQTGNYCVYNDWTVRILSWNVGATKPSEIYTSSRLEDRLFFKNWLTGSSNVGYSKGGKYKHFYDAPDMLVVNLQEVIDLESKRANAKAFWKTATRSKTISQINVSNRSKQWVSELMSVLETVFPDKKFVLFDSQDLVGLFTCIFVQSIHLPRLHSMSVSKAKTGLGGLHGNKGAISTRVIVDDTAFCFINAHLSAGESLGSTQSRNSNCSLILKSLSYPTAPSEYQKVSQLPVNSPNWANKLFSELGNVTLDAFLDGGDGSSMLDYPGCVFGGDLNYRLDRINQIRAIDMIQQGKLDQLLLNDQLSQQLDCHIKPIPISQTFNLPISETNVHPSSSYSSTSNPSSFVTDSAMFLRDKNQNVPFALSSFSEAIVSFPPTYKFDVGTNDYDTSEKRRVPAWCDRILFRSKRIPTKKLSGSQSYNSSLKNSQLHEKNMTPPKTFPLEYGTIDTDIDTDDYDLQGPAYPTSYLSYNCQMSDHRPISCDIVFSVKNILREARQEEMDLTARRWVSTQHSRHLSQAKVDWLARLLPSLDKDEARNLLVETGGHIADASNIILSRMKTKH</sequence>
<dbReference type="SMART" id="SM00128">
    <property type="entry name" value="IPPc"/>
    <property type="match status" value="1"/>
</dbReference>
<dbReference type="InterPro" id="IPR046985">
    <property type="entry name" value="IP5"/>
</dbReference>
<protein>
    <recommendedName>
        <fullName evidence="2">Inositol polyphosphate-related phosphatase domain-containing protein</fullName>
    </recommendedName>
</protein>
<dbReference type="Pfam" id="PF09783">
    <property type="entry name" value="Vac_ImportDeg"/>
    <property type="match status" value="1"/>
</dbReference>
<dbReference type="InterPro" id="IPR036691">
    <property type="entry name" value="Endo/exonu/phosph_ase_sf"/>
</dbReference>
<dbReference type="GO" id="GO:0046856">
    <property type="term" value="P:phosphatidylinositol dephosphorylation"/>
    <property type="evidence" value="ECO:0007669"/>
    <property type="project" value="InterPro"/>
</dbReference>
<dbReference type="SUPFAM" id="SSF56219">
    <property type="entry name" value="DNase I-like"/>
    <property type="match status" value="1"/>
</dbReference>
<accession>A0A2U1JCI9</accession>
<reference evidence="3 4" key="1">
    <citation type="journal article" date="2018" name="MBio">
        <title>Comparative Genomics Reveals the Core Gene Toolbox for the Fungus-Insect Symbiosis.</title>
        <authorList>
            <person name="Wang Y."/>
            <person name="Stata M."/>
            <person name="Wang W."/>
            <person name="Stajich J.E."/>
            <person name="White M.M."/>
            <person name="Moncalvo J.M."/>
        </authorList>
    </citation>
    <scope>NUCLEOTIDE SEQUENCE [LARGE SCALE GENOMIC DNA]</scope>
    <source>
        <strain evidence="3 4">AUS-126-30</strain>
    </source>
</reference>
<dbReference type="Gene3D" id="3.60.10.10">
    <property type="entry name" value="Endonuclease/exonuclease/phosphatase"/>
    <property type="match status" value="1"/>
</dbReference>
<evidence type="ECO:0000313" key="3">
    <source>
        <dbReference type="EMBL" id="PWA02822.1"/>
    </source>
</evidence>
<feature type="region of interest" description="Disordered" evidence="1">
    <location>
        <begin position="1"/>
        <end position="20"/>
    </location>
</feature>